<dbReference type="RefSeq" id="WP_188435897.1">
    <property type="nucleotide sequence ID" value="NZ_BMCM01000002.1"/>
</dbReference>
<dbReference type="Proteomes" id="UP000629365">
    <property type="component" value="Unassembled WGS sequence"/>
</dbReference>
<organism evidence="3 4">
    <name type="scientific">Microbacterium murale</name>
    <dbReference type="NCBI Taxonomy" id="1081040"/>
    <lineage>
        <taxon>Bacteria</taxon>
        <taxon>Bacillati</taxon>
        <taxon>Actinomycetota</taxon>
        <taxon>Actinomycetes</taxon>
        <taxon>Micrococcales</taxon>
        <taxon>Microbacteriaceae</taxon>
        <taxon>Microbacterium</taxon>
    </lineage>
</organism>
<dbReference type="InterPro" id="IPR015424">
    <property type="entry name" value="PyrdxlP-dep_Trfase"/>
</dbReference>
<keyword evidence="3" id="KW-0032">Aminotransferase</keyword>
<comment type="similarity">
    <text evidence="2">Belongs to the DegT/DnrJ/EryC1 family.</text>
</comment>
<proteinExistence type="inferred from homology"/>
<dbReference type="Pfam" id="PF01041">
    <property type="entry name" value="DegT_DnrJ_EryC1"/>
    <property type="match status" value="1"/>
</dbReference>
<dbReference type="EMBL" id="BMCM01000002">
    <property type="protein sequence ID" value="GGD72223.1"/>
    <property type="molecule type" value="Genomic_DNA"/>
</dbReference>
<comment type="caution">
    <text evidence="3">The sequence shown here is derived from an EMBL/GenBank/DDBJ whole genome shotgun (WGS) entry which is preliminary data.</text>
</comment>
<name>A0ABQ1RLD9_9MICO</name>
<protein>
    <submittedName>
        <fullName evidence="3">Aminotransferase DegT</fullName>
    </submittedName>
</protein>
<dbReference type="PANTHER" id="PTHR30244:SF34">
    <property type="entry name" value="DTDP-4-AMINO-4,6-DIDEOXYGALACTOSE TRANSAMINASE"/>
    <property type="match status" value="1"/>
</dbReference>
<dbReference type="GO" id="GO:0008483">
    <property type="term" value="F:transaminase activity"/>
    <property type="evidence" value="ECO:0007669"/>
    <property type="project" value="UniProtKB-KW"/>
</dbReference>
<reference evidence="4" key="1">
    <citation type="journal article" date="2019" name="Int. J. Syst. Evol. Microbiol.">
        <title>The Global Catalogue of Microorganisms (GCM) 10K type strain sequencing project: providing services to taxonomists for standard genome sequencing and annotation.</title>
        <authorList>
            <consortium name="The Broad Institute Genomics Platform"/>
            <consortium name="The Broad Institute Genome Sequencing Center for Infectious Disease"/>
            <person name="Wu L."/>
            <person name="Ma J."/>
        </authorList>
    </citation>
    <scope>NUCLEOTIDE SEQUENCE [LARGE SCALE GENOMIC DNA]</scope>
    <source>
        <strain evidence="4">CCM 7640</strain>
    </source>
</reference>
<dbReference type="InterPro" id="IPR000653">
    <property type="entry name" value="DegT/StrS_aminotransferase"/>
</dbReference>
<dbReference type="SUPFAM" id="SSF53383">
    <property type="entry name" value="PLP-dependent transferases"/>
    <property type="match status" value="1"/>
</dbReference>
<dbReference type="Gene3D" id="3.40.640.10">
    <property type="entry name" value="Type I PLP-dependent aspartate aminotransferase-like (Major domain)"/>
    <property type="match status" value="1"/>
</dbReference>
<dbReference type="InterPro" id="IPR015422">
    <property type="entry name" value="PyrdxlP-dep_Trfase_small"/>
</dbReference>
<keyword evidence="4" id="KW-1185">Reference proteome</keyword>
<dbReference type="InterPro" id="IPR015421">
    <property type="entry name" value="PyrdxlP-dep_Trfase_major"/>
</dbReference>
<evidence type="ECO:0000313" key="3">
    <source>
        <dbReference type="EMBL" id="GGD72223.1"/>
    </source>
</evidence>
<dbReference type="CDD" id="cd00616">
    <property type="entry name" value="AHBA_syn"/>
    <property type="match status" value="1"/>
</dbReference>
<keyword evidence="2" id="KW-0663">Pyridoxal phosphate</keyword>
<dbReference type="PANTHER" id="PTHR30244">
    <property type="entry name" value="TRANSAMINASE"/>
    <property type="match status" value="1"/>
</dbReference>
<accession>A0ABQ1RLD9</accession>
<evidence type="ECO:0000313" key="4">
    <source>
        <dbReference type="Proteomes" id="UP000629365"/>
    </source>
</evidence>
<dbReference type="PIRSF" id="PIRSF000390">
    <property type="entry name" value="PLP_StrS"/>
    <property type="match status" value="1"/>
</dbReference>
<comment type="cofactor">
    <cofactor evidence="1">
        <name>pyridoxal 5'-phosphate</name>
        <dbReference type="ChEBI" id="CHEBI:597326"/>
    </cofactor>
</comment>
<sequence>MSEFIPPAKPIIGDEEREAVDRVLRSGMVAQGPEVAAFESEFSEHFVPGRPSVAVNSGTAGLHLGLLAAGVGAGDEVIVPSFTFAATGNSVALTGATPVFVDIEPDTFSLDPEAVAAAITTKTKGILPVHLYGHPARMRELEALAAARGVALYEDAAQAHGASLDGRPVGSFGEFAMFSLYPTKNMTSGEGGMVTAANEEIARRLRLLRNQGMERQYENEIIGFNARMTDIHAAIGRVQLTKVDAWTAQRQANAAFLDANLHGVVTPPVVEGAVHVYHQYTIRVPEDRDGFVAALKAEHNVGAGVYYPIPNHRLPSLAPYAPGLDLPETERAAREVASLPVHPSLSQDDLERIVAAVNTVTKAGA</sequence>
<evidence type="ECO:0000256" key="2">
    <source>
        <dbReference type="RuleBase" id="RU004508"/>
    </source>
</evidence>
<gene>
    <name evidence="3" type="ORF">GCM10007269_14190</name>
</gene>
<evidence type="ECO:0000256" key="1">
    <source>
        <dbReference type="ARBA" id="ARBA00001933"/>
    </source>
</evidence>
<keyword evidence="3" id="KW-0808">Transferase</keyword>
<dbReference type="Gene3D" id="3.90.1150.10">
    <property type="entry name" value="Aspartate Aminotransferase, domain 1"/>
    <property type="match status" value="1"/>
</dbReference>